<sequence length="968" mass="106878">MPSQASSQGSEKNKNLLAAKASLGLSTEGSISSSYQKNPVKRNSINSVSSSLSGSTTTNESSRKIPASSSSLRSGHRSNSSTASEGKKSIHSNINRKSVSIHEASRLTSESGSELNSNFDNSYEDKIDYSEDKGAASLQSIKEEVYTALHDSNTNISERSELYDSNNNLSQRSELYMTDKSDLYNSNANLSQSQGSGLHDSNTNFSQGSELYNSNTNVSERSDLYDSNTNITEKSDLYDSNTNLSQSQGSELYDSTTNLSQGSELHDSYNYSQERSADDTSQRSREDFIPKRFDEMRKLLSAITPLQLEALIQEIFGNDGPPGWIFKGKKSKRGFRNDAYLSEMSLEELQNFARRMDNLGLDYCGSNEEALDLIAVEFERLVTLHQNKDDQSSHVSGLRHQNSNNSTVSFEEDQMTLDSEASEGNNLRQSLRACSFPELRLVAERLRLDPSVCVTKEELVHMIENSMPDLVEHISHGSQSQALIEEDYNNYSHPTHQQQQSQRQRQSRSSGERRRKVKFSDGEGRRKVKFANDTKEGKSQPLSTRKGNLGDGQDLESAPLVQTNGGKGSSRLSVMRSHVWKIAASMLLLVLIIGLSAGLSGRKSKVGNDANSGRPYVLLPENDPFFSDFYASSRTSTPSSSPSQSKTDNDSEAMSLNQGQPSSTSGGVFVTNRLKPTTEPTAFPSTETYTPTQTDTIPPTYMPTRMPVDTSQIETEKPSTVPKFSITTAQPTPLSPYPLLGPYEEADMKMVVYGISELSQMGKTQFKMLTAAYVEQFYNDEGRGTDAFQNIVFDVAASIEITNVEPPPTRRERRARRLQSGILIITFTMNLSYRSFSNGVDAKTVSERPFLEESMHADFVQFLRDNNAAKFVGDVSDITSIFRGDEIPEIIYPQVQEENSPAEEDTAAATSPEAAPASNPTPLTTSQPSSSPTYIPTPSPTRRPTNQMNKPKPTPGKVIHTYSPVRQG</sequence>
<name>A0AAD9D402_9STRA</name>
<feature type="compositionally biased region" description="Polar residues" evidence="1">
    <location>
        <begin position="674"/>
        <end position="697"/>
    </location>
</feature>
<feature type="compositionally biased region" description="Polar residues" evidence="1">
    <location>
        <begin position="652"/>
        <end position="666"/>
    </location>
</feature>
<dbReference type="AlphaFoldDB" id="A0AAD9D402"/>
<feature type="compositionally biased region" description="Low complexity" evidence="1">
    <location>
        <begin position="497"/>
        <end position="509"/>
    </location>
</feature>
<evidence type="ECO:0000313" key="2">
    <source>
        <dbReference type="EMBL" id="KAK1732852.1"/>
    </source>
</evidence>
<comment type="caution">
    <text evidence="2">The sequence shown here is derived from an EMBL/GenBank/DDBJ whole genome shotgun (WGS) entry which is preliminary data.</text>
</comment>
<feature type="region of interest" description="Disordered" evidence="1">
    <location>
        <begin position="25"/>
        <end position="119"/>
    </location>
</feature>
<feature type="compositionally biased region" description="Polar residues" evidence="1">
    <location>
        <begin position="25"/>
        <end position="37"/>
    </location>
</feature>
<feature type="compositionally biased region" description="Low complexity" evidence="1">
    <location>
        <begin position="43"/>
        <end position="60"/>
    </location>
</feature>
<reference evidence="2" key="1">
    <citation type="submission" date="2023-06" db="EMBL/GenBank/DDBJ databases">
        <title>Survivors Of The Sea: Transcriptome response of Skeletonema marinoi to long-term dormancy.</title>
        <authorList>
            <person name="Pinder M.I.M."/>
            <person name="Kourtchenko O."/>
            <person name="Robertson E.K."/>
            <person name="Larsson T."/>
            <person name="Maumus F."/>
            <person name="Osuna-Cruz C.M."/>
            <person name="Vancaester E."/>
            <person name="Stenow R."/>
            <person name="Vandepoele K."/>
            <person name="Ploug H."/>
            <person name="Bruchert V."/>
            <person name="Godhe A."/>
            <person name="Topel M."/>
        </authorList>
    </citation>
    <scope>NUCLEOTIDE SEQUENCE</scope>
    <source>
        <strain evidence="2">R05AC</strain>
    </source>
</reference>
<organism evidence="2 3">
    <name type="scientific">Skeletonema marinoi</name>
    <dbReference type="NCBI Taxonomy" id="267567"/>
    <lineage>
        <taxon>Eukaryota</taxon>
        <taxon>Sar</taxon>
        <taxon>Stramenopiles</taxon>
        <taxon>Ochrophyta</taxon>
        <taxon>Bacillariophyta</taxon>
        <taxon>Coscinodiscophyceae</taxon>
        <taxon>Thalassiosirophycidae</taxon>
        <taxon>Thalassiosirales</taxon>
        <taxon>Skeletonemataceae</taxon>
        <taxon>Skeletonema</taxon>
        <taxon>Skeletonema marinoi-dohrnii complex</taxon>
    </lineage>
</organism>
<proteinExistence type="predicted"/>
<feature type="region of interest" description="Disordered" evidence="1">
    <location>
        <begin position="186"/>
        <end position="264"/>
    </location>
</feature>
<feature type="region of interest" description="Disordered" evidence="1">
    <location>
        <begin position="629"/>
        <end position="701"/>
    </location>
</feature>
<feature type="region of interest" description="Disordered" evidence="1">
    <location>
        <begin position="389"/>
        <end position="410"/>
    </location>
</feature>
<accession>A0AAD9D402</accession>
<feature type="compositionally biased region" description="Low complexity" evidence="1">
    <location>
        <begin position="907"/>
        <end position="934"/>
    </location>
</feature>
<feature type="compositionally biased region" description="Polar residues" evidence="1">
    <location>
        <begin position="106"/>
        <end position="119"/>
    </location>
</feature>
<feature type="region of interest" description="Disordered" evidence="1">
    <location>
        <begin position="893"/>
        <end position="968"/>
    </location>
</feature>
<evidence type="ECO:0000313" key="3">
    <source>
        <dbReference type="Proteomes" id="UP001224775"/>
    </source>
</evidence>
<feature type="compositionally biased region" description="Basic and acidic residues" evidence="1">
    <location>
        <begin position="518"/>
        <end position="538"/>
    </location>
</feature>
<keyword evidence="3" id="KW-1185">Reference proteome</keyword>
<feature type="compositionally biased region" description="Low complexity" evidence="1">
    <location>
        <begin position="68"/>
        <end position="81"/>
    </location>
</feature>
<gene>
    <name evidence="2" type="ORF">QTG54_016390</name>
</gene>
<protein>
    <submittedName>
        <fullName evidence="2">Uncharacterized protein</fullName>
    </submittedName>
</protein>
<feature type="region of interest" description="Disordered" evidence="1">
    <location>
        <begin position="492"/>
        <end position="571"/>
    </location>
</feature>
<feature type="compositionally biased region" description="Low complexity" evidence="1">
    <location>
        <begin position="632"/>
        <end position="645"/>
    </location>
</feature>
<dbReference type="EMBL" id="JATAAI010000056">
    <property type="protein sequence ID" value="KAK1732852.1"/>
    <property type="molecule type" value="Genomic_DNA"/>
</dbReference>
<dbReference type="Proteomes" id="UP001224775">
    <property type="component" value="Unassembled WGS sequence"/>
</dbReference>
<feature type="compositionally biased region" description="Polar residues" evidence="1">
    <location>
        <begin position="393"/>
        <end position="409"/>
    </location>
</feature>
<evidence type="ECO:0000256" key="1">
    <source>
        <dbReference type="SAM" id="MobiDB-lite"/>
    </source>
</evidence>